<gene>
    <name evidence="1" type="ORF">F2P81_001718</name>
</gene>
<accession>A0A6A4TK48</accession>
<dbReference type="AlphaFoldDB" id="A0A6A4TK48"/>
<comment type="caution">
    <text evidence="1">The sequence shown here is derived from an EMBL/GenBank/DDBJ whole genome shotgun (WGS) entry which is preliminary data.</text>
</comment>
<evidence type="ECO:0000313" key="1">
    <source>
        <dbReference type="EMBL" id="KAF0045189.1"/>
    </source>
</evidence>
<organism evidence="1 2">
    <name type="scientific">Scophthalmus maximus</name>
    <name type="common">Turbot</name>
    <name type="synonym">Psetta maxima</name>
    <dbReference type="NCBI Taxonomy" id="52904"/>
    <lineage>
        <taxon>Eukaryota</taxon>
        <taxon>Metazoa</taxon>
        <taxon>Chordata</taxon>
        <taxon>Craniata</taxon>
        <taxon>Vertebrata</taxon>
        <taxon>Euteleostomi</taxon>
        <taxon>Actinopterygii</taxon>
        <taxon>Neopterygii</taxon>
        <taxon>Teleostei</taxon>
        <taxon>Neoteleostei</taxon>
        <taxon>Acanthomorphata</taxon>
        <taxon>Carangaria</taxon>
        <taxon>Pleuronectiformes</taxon>
        <taxon>Pleuronectoidei</taxon>
        <taxon>Scophthalmidae</taxon>
        <taxon>Scophthalmus</taxon>
    </lineage>
</organism>
<proteinExistence type="predicted"/>
<name>A0A6A4TK48_SCOMX</name>
<evidence type="ECO:0000313" key="2">
    <source>
        <dbReference type="Proteomes" id="UP000438429"/>
    </source>
</evidence>
<dbReference type="EMBL" id="VEVO01000002">
    <property type="protein sequence ID" value="KAF0045189.1"/>
    <property type="molecule type" value="Genomic_DNA"/>
</dbReference>
<dbReference type="Proteomes" id="UP000438429">
    <property type="component" value="Unassembled WGS sequence"/>
</dbReference>
<reference evidence="1 2" key="1">
    <citation type="submission" date="2019-06" db="EMBL/GenBank/DDBJ databases">
        <title>Draft genomes of female and male turbot (Scophthalmus maximus).</title>
        <authorList>
            <person name="Xu H."/>
            <person name="Xu X.-W."/>
            <person name="Shao C."/>
            <person name="Chen S."/>
        </authorList>
    </citation>
    <scope>NUCLEOTIDE SEQUENCE [LARGE SCALE GENOMIC DNA]</scope>
    <source>
        <strain evidence="1">Ysfricsl-2016a</strain>
        <tissue evidence="1">Blood</tissue>
    </source>
</reference>
<protein>
    <submittedName>
        <fullName evidence="1">Uncharacterized protein</fullName>
    </submittedName>
</protein>
<sequence length="218" mass="25659">MSDSSSWLWYTWNQPVQSTCYIIKTDITMLPYVIVSYQRTFRDLQLYVIGAVKSNSYFSYKATDYMEERTVIRFSVAVLTIRMDVDIFFVCQRRRLVRKSSADSGMEFGSKEWKTNYPVKQHEFHLCRYSSHTVSIKANNNNVTVQQNIPVYKAGLLQEEPHTTYIRRDTSKRRFRHQRAARVPLLRVSLTHAPFDSCLSLSYSVSVKHNNKCIRSER</sequence>